<keyword evidence="14" id="KW-1185">Reference proteome</keyword>
<comment type="function">
    <text evidence="1">Golgi membrane protein involved in vesicular trafficking and spindle migration.</text>
</comment>
<sequence>MEVNPSTESHPLDNQTHVSLAAPLTRSVSNIDTMNDSQRAMPGYPSSTGQHNNTYNGTSHHANPQPPSEGYSSPYSQSDSAPVDSYNPSTAPYANVALPPPSNTKFPVPNPAFARPNTTPTPAHTDSHAQPSSHHIMQETEDELTQDELIEYEKGLLTWDKAKNWRFWLRKEWVGWYIAFVLIVVVVALMAFFHHSIINWLSPFVRRLRTLRAGFCIPAAILFVLSFPPLFGNEIVMVLVGLVWGLGKGFAIVAVGIGFGEFAVFLMFKYLCHARAERMTRKSLNYACLAEAVREGGFIMAWVVRLSVIPTHYTTAILAVCGLPTWKFFCALILAMPKQLISVYVGVVLGQTNASTNSHVVSDCVFAACALITLGALWFIYKRMIKVRKSVLISMRNDLKAHNVEVSSSPPEDGADGIVRPANLKG</sequence>
<evidence type="ECO:0000256" key="10">
    <source>
        <dbReference type="SAM" id="MobiDB-lite"/>
    </source>
</evidence>
<dbReference type="InterPro" id="IPR032816">
    <property type="entry name" value="VTT_dom"/>
</dbReference>
<comment type="subcellular location">
    <subcellularLocation>
        <location evidence="2">Golgi apparatus membrane</location>
        <topology evidence="2">Multi-pass membrane protein</topology>
    </subcellularLocation>
</comment>
<dbReference type="RefSeq" id="XP_066803549.1">
    <property type="nucleotide sequence ID" value="XM_066946048.1"/>
</dbReference>
<keyword evidence="8" id="KW-0333">Golgi apparatus</keyword>
<feature type="transmembrane region" description="Helical" evidence="11">
    <location>
        <begin position="213"/>
        <end position="231"/>
    </location>
</feature>
<evidence type="ECO:0000256" key="1">
    <source>
        <dbReference type="ARBA" id="ARBA00002978"/>
    </source>
</evidence>
<name>A0AAW0YS63_9TREE</name>
<feature type="compositionally biased region" description="Polar residues" evidence="10">
    <location>
        <begin position="70"/>
        <end position="92"/>
    </location>
</feature>
<dbReference type="EMBL" id="JBCAWK010000005">
    <property type="protein sequence ID" value="KAK8858708.1"/>
    <property type="molecule type" value="Genomic_DNA"/>
</dbReference>
<dbReference type="Proteomes" id="UP001388673">
    <property type="component" value="Unassembled WGS sequence"/>
</dbReference>
<dbReference type="Pfam" id="PF09335">
    <property type="entry name" value="VTT_dom"/>
    <property type="match status" value="1"/>
</dbReference>
<feature type="domain" description="VTT" evidence="12">
    <location>
        <begin position="233"/>
        <end position="346"/>
    </location>
</feature>
<feature type="transmembrane region" description="Helical" evidence="11">
    <location>
        <begin position="173"/>
        <end position="193"/>
    </location>
</feature>
<evidence type="ECO:0000313" key="14">
    <source>
        <dbReference type="Proteomes" id="UP001388673"/>
    </source>
</evidence>
<evidence type="ECO:0000256" key="2">
    <source>
        <dbReference type="ARBA" id="ARBA00004653"/>
    </source>
</evidence>
<evidence type="ECO:0000256" key="3">
    <source>
        <dbReference type="ARBA" id="ARBA00008640"/>
    </source>
</evidence>
<feature type="compositionally biased region" description="Polar residues" evidence="10">
    <location>
        <begin position="26"/>
        <end position="38"/>
    </location>
</feature>
<keyword evidence="9 11" id="KW-0472">Membrane</keyword>
<proteinExistence type="inferred from homology"/>
<dbReference type="PANTHER" id="PTHR47549:SF2">
    <property type="entry name" value="GOLGI APPARATUS MEMBRANE PROTEIN TVP38"/>
    <property type="match status" value="1"/>
</dbReference>
<evidence type="ECO:0000256" key="8">
    <source>
        <dbReference type="ARBA" id="ARBA00023034"/>
    </source>
</evidence>
<protein>
    <recommendedName>
        <fullName evidence="4">Golgi apparatus membrane protein TVP38</fullName>
    </recommendedName>
    <alternativeName>
        <fullName evidence="5">Golgi apparatus membrane protein tvp38</fullName>
    </alternativeName>
</protein>
<evidence type="ECO:0000256" key="11">
    <source>
        <dbReference type="SAM" id="Phobius"/>
    </source>
</evidence>
<comment type="caution">
    <text evidence="13">The sequence shown here is derived from an EMBL/GenBank/DDBJ whole genome shotgun (WGS) entry which is preliminary data.</text>
</comment>
<gene>
    <name evidence="13" type="ORF">IAR55_002937</name>
</gene>
<organism evidence="13 14">
    <name type="scientific">Kwoniella newhampshirensis</name>
    <dbReference type="NCBI Taxonomy" id="1651941"/>
    <lineage>
        <taxon>Eukaryota</taxon>
        <taxon>Fungi</taxon>
        <taxon>Dikarya</taxon>
        <taxon>Basidiomycota</taxon>
        <taxon>Agaricomycotina</taxon>
        <taxon>Tremellomycetes</taxon>
        <taxon>Tremellales</taxon>
        <taxon>Cryptococcaceae</taxon>
        <taxon>Kwoniella</taxon>
    </lineage>
</organism>
<evidence type="ECO:0000256" key="4">
    <source>
        <dbReference type="ARBA" id="ARBA00013533"/>
    </source>
</evidence>
<dbReference type="PANTHER" id="PTHR47549">
    <property type="entry name" value="GOLGI APPARATUS MEMBRANE PROTEIN TVP38-RELATED"/>
    <property type="match status" value="1"/>
</dbReference>
<dbReference type="AlphaFoldDB" id="A0AAW0YS63"/>
<keyword evidence="7 11" id="KW-1133">Transmembrane helix</keyword>
<feature type="region of interest" description="Disordered" evidence="10">
    <location>
        <begin position="1"/>
        <end position="136"/>
    </location>
</feature>
<evidence type="ECO:0000256" key="9">
    <source>
        <dbReference type="ARBA" id="ARBA00023136"/>
    </source>
</evidence>
<evidence type="ECO:0000256" key="5">
    <source>
        <dbReference type="ARBA" id="ARBA00020673"/>
    </source>
</evidence>
<evidence type="ECO:0000259" key="12">
    <source>
        <dbReference type="Pfam" id="PF09335"/>
    </source>
</evidence>
<dbReference type="InterPro" id="IPR051076">
    <property type="entry name" value="Golgi_membrane_TVP38/TMEM64"/>
</dbReference>
<evidence type="ECO:0000256" key="6">
    <source>
        <dbReference type="ARBA" id="ARBA00022692"/>
    </source>
</evidence>
<feature type="compositionally biased region" description="Polar residues" evidence="10">
    <location>
        <begin position="45"/>
        <end position="62"/>
    </location>
</feature>
<comment type="similarity">
    <text evidence="3">Belongs to the TVP38/TMEM64 family.</text>
</comment>
<evidence type="ECO:0000256" key="7">
    <source>
        <dbReference type="ARBA" id="ARBA00022989"/>
    </source>
</evidence>
<evidence type="ECO:0000313" key="13">
    <source>
        <dbReference type="EMBL" id="KAK8858708.1"/>
    </source>
</evidence>
<feature type="transmembrane region" description="Helical" evidence="11">
    <location>
        <begin position="360"/>
        <end position="381"/>
    </location>
</feature>
<keyword evidence="6 11" id="KW-0812">Transmembrane</keyword>
<feature type="compositionally biased region" description="Polar residues" evidence="10">
    <location>
        <begin position="116"/>
        <end position="135"/>
    </location>
</feature>
<dbReference type="KEGG" id="kne:92180195"/>
<reference evidence="13 14" key="1">
    <citation type="journal article" date="2024" name="bioRxiv">
        <title>Comparative genomics of Cryptococcus and Kwoniella reveals pathogenesis evolution and contrasting karyotype dynamics via intercentromeric recombination or chromosome fusion.</title>
        <authorList>
            <person name="Coelho M.A."/>
            <person name="David-Palma M."/>
            <person name="Shea T."/>
            <person name="Bowers K."/>
            <person name="McGinley-Smith S."/>
            <person name="Mohammad A.W."/>
            <person name="Gnirke A."/>
            <person name="Yurkov A.M."/>
            <person name="Nowrousian M."/>
            <person name="Sun S."/>
            <person name="Cuomo C.A."/>
            <person name="Heitman J."/>
        </authorList>
    </citation>
    <scope>NUCLEOTIDE SEQUENCE [LARGE SCALE GENOMIC DNA]</scope>
    <source>
        <strain evidence="13 14">CBS 13917</strain>
    </source>
</reference>
<accession>A0AAW0YS63</accession>
<feature type="compositionally biased region" description="Polar residues" evidence="10">
    <location>
        <begin position="1"/>
        <end position="18"/>
    </location>
</feature>
<dbReference type="GeneID" id="92180195"/>
<dbReference type="GO" id="GO:0000139">
    <property type="term" value="C:Golgi membrane"/>
    <property type="evidence" value="ECO:0007669"/>
    <property type="project" value="UniProtKB-SubCell"/>
</dbReference>
<feature type="transmembrane region" description="Helical" evidence="11">
    <location>
        <begin position="251"/>
        <end position="272"/>
    </location>
</feature>